<organism evidence="2 3">
    <name type="scientific">Sordaria macrospora</name>
    <dbReference type="NCBI Taxonomy" id="5147"/>
    <lineage>
        <taxon>Eukaryota</taxon>
        <taxon>Fungi</taxon>
        <taxon>Dikarya</taxon>
        <taxon>Ascomycota</taxon>
        <taxon>Pezizomycotina</taxon>
        <taxon>Sordariomycetes</taxon>
        <taxon>Sordariomycetidae</taxon>
        <taxon>Sordariales</taxon>
        <taxon>Sordariaceae</taxon>
        <taxon>Sordaria</taxon>
    </lineage>
</organism>
<accession>A0A8S8ZMN7</accession>
<comment type="caution">
    <text evidence="2">The sequence shown here is derived from an EMBL/GenBank/DDBJ whole genome shotgun (WGS) entry which is preliminary data.</text>
</comment>
<gene>
    <name evidence="2" type="ORF">SMACR_01236</name>
</gene>
<dbReference type="Proteomes" id="UP000433876">
    <property type="component" value="Unassembled WGS sequence"/>
</dbReference>
<dbReference type="AlphaFoldDB" id="A0A8S8ZMN7"/>
<feature type="region of interest" description="Disordered" evidence="1">
    <location>
        <begin position="55"/>
        <end position="86"/>
    </location>
</feature>
<protein>
    <submittedName>
        <fullName evidence="2">Uncharacterized protein</fullName>
    </submittedName>
</protein>
<evidence type="ECO:0000313" key="2">
    <source>
        <dbReference type="EMBL" id="KAA8630410.1"/>
    </source>
</evidence>
<evidence type="ECO:0000313" key="3">
    <source>
        <dbReference type="Proteomes" id="UP000433876"/>
    </source>
</evidence>
<dbReference type="EMBL" id="NMPR01000105">
    <property type="protein sequence ID" value="KAA8630410.1"/>
    <property type="molecule type" value="Genomic_DNA"/>
</dbReference>
<sequence length="86" mass="9725">MEAPPLFITNSSQDLEHQCQQLLLFVKIRMHMDKAYILQLVKTLAKAQQALATEVGPETEDWEAKPEKVEQHPDALGLRDELAGEV</sequence>
<feature type="compositionally biased region" description="Basic and acidic residues" evidence="1">
    <location>
        <begin position="62"/>
        <end position="86"/>
    </location>
</feature>
<reference evidence="2 3" key="1">
    <citation type="submission" date="2017-07" db="EMBL/GenBank/DDBJ databases">
        <title>Genome sequence of the Sordaria macrospora wild type strain R19027.</title>
        <authorList>
            <person name="Nowrousian M."/>
            <person name="Teichert I."/>
            <person name="Kueck U."/>
        </authorList>
    </citation>
    <scope>NUCLEOTIDE SEQUENCE [LARGE SCALE GENOMIC DNA]</scope>
    <source>
        <strain evidence="2 3">R19027</strain>
        <tissue evidence="2">Mycelium</tissue>
    </source>
</reference>
<dbReference type="VEuPathDB" id="FungiDB:SMAC_01236"/>
<name>A0A8S8ZMN7_SORMA</name>
<proteinExistence type="predicted"/>
<evidence type="ECO:0000256" key="1">
    <source>
        <dbReference type="SAM" id="MobiDB-lite"/>
    </source>
</evidence>